<dbReference type="InterPro" id="IPR005841">
    <property type="entry name" value="Alpha-D-phosphohexomutase_SF"/>
</dbReference>
<evidence type="ECO:0000256" key="1">
    <source>
        <dbReference type="ARBA" id="ARBA00010231"/>
    </source>
</evidence>
<keyword evidence="4 6" id="KW-0460">Magnesium</keyword>
<comment type="similarity">
    <text evidence="1 6 7">Belongs to the phosphohexose mutase family.</text>
</comment>
<dbReference type="SUPFAM" id="SSF55957">
    <property type="entry name" value="Phosphoglucomutase, C-terminal domain"/>
    <property type="match status" value="1"/>
</dbReference>
<feature type="modified residue" description="Phosphoserine" evidence="6">
    <location>
        <position position="104"/>
    </location>
</feature>
<feature type="active site" description="Phosphoserine intermediate" evidence="6">
    <location>
        <position position="104"/>
    </location>
</feature>
<dbReference type="EMBL" id="BAAAID010000068">
    <property type="protein sequence ID" value="GAA0950950.1"/>
    <property type="molecule type" value="Genomic_DNA"/>
</dbReference>
<dbReference type="InterPro" id="IPR016066">
    <property type="entry name" value="A-D-PHexomutase_CS"/>
</dbReference>
<dbReference type="InterPro" id="IPR005845">
    <property type="entry name" value="A-D-PHexomutase_a/b/a-II"/>
</dbReference>
<dbReference type="Pfam" id="PF00408">
    <property type="entry name" value="PGM_PMM_IV"/>
    <property type="match status" value="1"/>
</dbReference>
<dbReference type="Gene3D" id="3.30.310.50">
    <property type="entry name" value="Alpha-D-phosphohexomutase, C-terminal domain"/>
    <property type="match status" value="1"/>
</dbReference>
<gene>
    <name evidence="6 13" type="primary">glmM</name>
    <name evidence="13" type="ORF">GCM10009575_074610</name>
</gene>
<evidence type="ECO:0000259" key="11">
    <source>
        <dbReference type="Pfam" id="PF02879"/>
    </source>
</evidence>
<keyword evidence="14" id="KW-1185">Reference proteome</keyword>
<name>A0ABP4BJR7_9ACTN</name>
<dbReference type="InterPro" id="IPR006352">
    <property type="entry name" value="GlmM_bact"/>
</dbReference>
<evidence type="ECO:0000256" key="4">
    <source>
        <dbReference type="ARBA" id="ARBA00022842"/>
    </source>
</evidence>
<evidence type="ECO:0000259" key="12">
    <source>
        <dbReference type="Pfam" id="PF02880"/>
    </source>
</evidence>
<comment type="PTM">
    <text evidence="6">Activated by phosphorylation.</text>
</comment>
<feature type="binding site" evidence="6">
    <location>
        <position position="248"/>
    </location>
    <ligand>
        <name>Mg(2+)</name>
        <dbReference type="ChEBI" id="CHEBI:18420"/>
    </ligand>
</feature>
<dbReference type="InterPro" id="IPR016055">
    <property type="entry name" value="A-D-PHexomutase_a/b/a-I/II/III"/>
</dbReference>
<dbReference type="InterPro" id="IPR036900">
    <property type="entry name" value="A-D-PHexomutase_C_sf"/>
</dbReference>
<sequence length="452" mass="46713">MGRLFGTDGVRGVANADLTAEMALGLSVAAAHVLAEAGTFEGHRPVAVVGRDPRASGEFLEAAVVAGLASAGVDVLRVGVLPTPAVAHLTGALDADLGVMLSASHNPMPDNGVKFFARGGHKLADELEDRIETTYRSHASGEPWDRPTGTGVGRVRDYDEGFDAYVAHLVGVLPNRLDGLKVVIDGAHGAAARVSPEAFARAGAEVVTIGTDPDGLNINDGYGSTHLARLQASVVEHRADLGIAHDGDADRCLAVDAAGREVDGDQILAVLALAMREAGELRGDTVVGTVMSNLGFKLAMKREGVELVQTAVGDRYVLEEMKSHGYALGGEQSGHVIVLDHATTGDGTLTGLLLTARVAATGRTLADLAAVMERLPQVLVNVPDVDKSRVASSADVAAAVAEAERELGETGRVLLRPSGTEPLVRVMVEAADIEQARSVAGRLADAVKSALG</sequence>
<evidence type="ECO:0000256" key="3">
    <source>
        <dbReference type="ARBA" id="ARBA00022723"/>
    </source>
</evidence>
<dbReference type="CDD" id="cd05802">
    <property type="entry name" value="GlmM"/>
    <property type="match status" value="1"/>
</dbReference>
<organism evidence="13 14">
    <name type="scientific">Streptomyces rhizosphaericus</name>
    <dbReference type="NCBI Taxonomy" id="114699"/>
    <lineage>
        <taxon>Bacteria</taxon>
        <taxon>Bacillati</taxon>
        <taxon>Actinomycetota</taxon>
        <taxon>Actinomycetes</taxon>
        <taxon>Kitasatosporales</taxon>
        <taxon>Streptomycetaceae</taxon>
        <taxon>Streptomyces</taxon>
        <taxon>Streptomyces violaceusniger group</taxon>
    </lineage>
</organism>
<dbReference type="NCBIfam" id="TIGR01455">
    <property type="entry name" value="glmM"/>
    <property type="match status" value="1"/>
</dbReference>
<feature type="domain" description="Alpha-D-phosphohexomutase alpha/beta/alpha" evidence="12">
    <location>
        <begin position="263"/>
        <end position="374"/>
    </location>
</feature>
<evidence type="ECO:0000256" key="7">
    <source>
        <dbReference type="RuleBase" id="RU004326"/>
    </source>
</evidence>
<evidence type="ECO:0000259" key="9">
    <source>
        <dbReference type="Pfam" id="PF00408"/>
    </source>
</evidence>
<feature type="binding site" description="via phosphate group" evidence="6">
    <location>
        <position position="104"/>
    </location>
    <ligand>
        <name>Mg(2+)</name>
        <dbReference type="ChEBI" id="CHEBI:18420"/>
    </ligand>
</feature>
<feature type="domain" description="Alpha-D-phosphohexomutase alpha/beta/alpha" evidence="10">
    <location>
        <begin position="3"/>
        <end position="138"/>
    </location>
</feature>
<proteinExistence type="inferred from homology"/>
<dbReference type="Gene3D" id="3.40.120.10">
    <property type="entry name" value="Alpha-D-Glucose-1,6-Bisphosphate, subunit A, domain 3"/>
    <property type="match status" value="3"/>
</dbReference>
<dbReference type="InterPro" id="IPR005844">
    <property type="entry name" value="A-D-PHexomutase_a/b/a-I"/>
</dbReference>
<dbReference type="InterPro" id="IPR050060">
    <property type="entry name" value="Phosphoglucosamine_mutase"/>
</dbReference>
<dbReference type="PRINTS" id="PR00509">
    <property type="entry name" value="PGMPMM"/>
</dbReference>
<feature type="binding site" evidence="6">
    <location>
        <position position="246"/>
    </location>
    <ligand>
        <name>Mg(2+)</name>
        <dbReference type="ChEBI" id="CHEBI:18420"/>
    </ligand>
</feature>
<dbReference type="InterPro" id="IPR005846">
    <property type="entry name" value="A-D-PHexomutase_a/b/a-III"/>
</dbReference>
<reference evidence="14" key="1">
    <citation type="journal article" date="2019" name="Int. J. Syst. Evol. Microbiol.">
        <title>The Global Catalogue of Microorganisms (GCM) 10K type strain sequencing project: providing services to taxonomists for standard genome sequencing and annotation.</title>
        <authorList>
            <consortium name="The Broad Institute Genomics Platform"/>
            <consortium name="The Broad Institute Genome Sequencing Center for Infectious Disease"/>
            <person name="Wu L."/>
            <person name="Ma J."/>
        </authorList>
    </citation>
    <scope>NUCLEOTIDE SEQUENCE [LARGE SCALE GENOMIC DNA]</scope>
    <source>
        <strain evidence="14">JCM 11444</strain>
    </source>
</reference>
<dbReference type="Proteomes" id="UP001500418">
    <property type="component" value="Unassembled WGS sequence"/>
</dbReference>
<evidence type="ECO:0000256" key="2">
    <source>
        <dbReference type="ARBA" id="ARBA00022553"/>
    </source>
</evidence>
<evidence type="ECO:0000256" key="8">
    <source>
        <dbReference type="RuleBase" id="RU004327"/>
    </source>
</evidence>
<evidence type="ECO:0000259" key="10">
    <source>
        <dbReference type="Pfam" id="PF02878"/>
    </source>
</evidence>
<keyword evidence="2 6" id="KW-0597">Phosphoprotein</keyword>
<evidence type="ECO:0000256" key="5">
    <source>
        <dbReference type="ARBA" id="ARBA00023235"/>
    </source>
</evidence>
<evidence type="ECO:0000313" key="13">
    <source>
        <dbReference type="EMBL" id="GAA0950950.1"/>
    </source>
</evidence>
<keyword evidence="5 6" id="KW-0413">Isomerase</keyword>
<comment type="caution">
    <text evidence="13">The sequence shown here is derived from an EMBL/GenBank/DDBJ whole genome shotgun (WGS) entry which is preliminary data.</text>
</comment>
<dbReference type="SUPFAM" id="SSF53738">
    <property type="entry name" value="Phosphoglucomutase, first 3 domains"/>
    <property type="match status" value="3"/>
</dbReference>
<dbReference type="Pfam" id="PF02878">
    <property type="entry name" value="PGM_PMM_I"/>
    <property type="match status" value="1"/>
</dbReference>
<dbReference type="PANTHER" id="PTHR42946">
    <property type="entry name" value="PHOSPHOHEXOSE MUTASE"/>
    <property type="match status" value="1"/>
</dbReference>
<comment type="catalytic activity">
    <reaction evidence="6 8">
        <text>alpha-D-glucosamine 1-phosphate = D-glucosamine 6-phosphate</text>
        <dbReference type="Rhea" id="RHEA:23424"/>
        <dbReference type="ChEBI" id="CHEBI:58516"/>
        <dbReference type="ChEBI" id="CHEBI:58725"/>
        <dbReference type="EC" id="5.4.2.10"/>
    </reaction>
</comment>
<evidence type="ECO:0000256" key="6">
    <source>
        <dbReference type="HAMAP-Rule" id="MF_01554"/>
    </source>
</evidence>
<feature type="domain" description="Alpha-D-phosphohexomutase C-terminal" evidence="9">
    <location>
        <begin position="379"/>
        <end position="445"/>
    </location>
</feature>
<comment type="function">
    <text evidence="6 8">Catalyzes the conversion of glucosamine-6-phosphate to glucosamine-1-phosphate.</text>
</comment>
<keyword evidence="3 6" id="KW-0479">Metal-binding</keyword>
<dbReference type="Pfam" id="PF02880">
    <property type="entry name" value="PGM_PMM_III"/>
    <property type="match status" value="1"/>
</dbReference>
<dbReference type="HAMAP" id="MF_01554_B">
    <property type="entry name" value="GlmM_B"/>
    <property type="match status" value="1"/>
</dbReference>
<feature type="domain" description="Alpha-D-phosphohexomutase alpha/beta/alpha" evidence="11">
    <location>
        <begin position="163"/>
        <end position="259"/>
    </location>
</feature>
<accession>A0ABP4BJR7</accession>
<dbReference type="Pfam" id="PF02879">
    <property type="entry name" value="PGM_PMM_II"/>
    <property type="match status" value="1"/>
</dbReference>
<evidence type="ECO:0000313" key="14">
    <source>
        <dbReference type="Proteomes" id="UP001500418"/>
    </source>
</evidence>
<comment type="cofactor">
    <cofactor evidence="6">
        <name>Mg(2+)</name>
        <dbReference type="ChEBI" id="CHEBI:18420"/>
    </cofactor>
    <text evidence="6">Binds 1 Mg(2+) ion per subunit.</text>
</comment>
<dbReference type="PANTHER" id="PTHR42946:SF1">
    <property type="entry name" value="PHOSPHOGLUCOMUTASE (ALPHA-D-GLUCOSE-1,6-BISPHOSPHATE-DEPENDENT)"/>
    <property type="match status" value="1"/>
</dbReference>
<protein>
    <recommendedName>
        <fullName evidence="6 8">Phosphoglucosamine mutase</fullName>
        <ecNumber evidence="6 8">5.4.2.10</ecNumber>
    </recommendedName>
</protein>
<dbReference type="InterPro" id="IPR005843">
    <property type="entry name" value="A-D-PHexomutase_C"/>
</dbReference>
<feature type="binding site" evidence="6">
    <location>
        <position position="250"/>
    </location>
    <ligand>
        <name>Mg(2+)</name>
        <dbReference type="ChEBI" id="CHEBI:18420"/>
    </ligand>
</feature>
<dbReference type="EC" id="5.4.2.10" evidence="6 8"/>
<dbReference type="PROSITE" id="PS00710">
    <property type="entry name" value="PGM_PMM"/>
    <property type="match status" value="1"/>
</dbReference>